<keyword evidence="1" id="KW-1133">Transmembrane helix</keyword>
<evidence type="ECO:0000256" key="1">
    <source>
        <dbReference type="SAM" id="Phobius"/>
    </source>
</evidence>
<feature type="transmembrane region" description="Helical" evidence="1">
    <location>
        <begin position="842"/>
        <end position="859"/>
    </location>
</feature>
<proteinExistence type="predicted"/>
<keyword evidence="1" id="KW-0472">Membrane</keyword>
<dbReference type="PANTHER" id="PTHR32063:SF0">
    <property type="entry name" value="SWARMING MOTILITY PROTEIN SWRC"/>
    <property type="match status" value="1"/>
</dbReference>
<dbReference type="AlphaFoldDB" id="A0AAX1TRQ6"/>
<protein>
    <submittedName>
        <fullName evidence="2">Swarming motility protein SwrC</fullName>
    </submittedName>
</protein>
<dbReference type="SUPFAM" id="SSF82714">
    <property type="entry name" value="Multidrug efflux transporter AcrB TolC docking domain, DN and DC subdomains"/>
    <property type="match status" value="2"/>
</dbReference>
<name>A0AAX1TRQ6_9FUSO</name>
<dbReference type="PANTHER" id="PTHR32063">
    <property type="match status" value="1"/>
</dbReference>
<dbReference type="SUPFAM" id="SSF82866">
    <property type="entry name" value="Multidrug efflux transporter AcrB transmembrane domain"/>
    <property type="match status" value="2"/>
</dbReference>
<dbReference type="EMBL" id="LS483487">
    <property type="protein sequence ID" value="SQJ00390.1"/>
    <property type="molecule type" value="Genomic_DNA"/>
</dbReference>
<feature type="transmembrane region" description="Helical" evidence="1">
    <location>
        <begin position="430"/>
        <end position="450"/>
    </location>
</feature>
<dbReference type="Gene3D" id="3.30.70.1440">
    <property type="entry name" value="Multidrug efflux transporter AcrB pore domain"/>
    <property type="match status" value="1"/>
</dbReference>
<feature type="transmembrane region" description="Helical" evidence="1">
    <location>
        <begin position="938"/>
        <end position="957"/>
    </location>
</feature>
<feature type="transmembrane region" description="Helical" evidence="1">
    <location>
        <begin position="335"/>
        <end position="351"/>
    </location>
</feature>
<dbReference type="PRINTS" id="PR00702">
    <property type="entry name" value="ACRIFLAVINRP"/>
</dbReference>
<feature type="transmembrane region" description="Helical" evidence="1">
    <location>
        <begin position="12"/>
        <end position="30"/>
    </location>
</feature>
<feature type="transmembrane region" description="Helical" evidence="1">
    <location>
        <begin position="969"/>
        <end position="995"/>
    </location>
</feature>
<dbReference type="GO" id="GO:0042910">
    <property type="term" value="F:xenobiotic transmembrane transporter activity"/>
    <property type="evidence" value="ECO:0007669"/>
    <property type="project" value="TreeGrafter"/>
</dbReference>
<accession>A0AAX1TRQ6</accession>
<dbReference type="Proteomes" id="UP000249008">
    <property type="component" value="Chromosome 1"/>
</dbReference>
<feature type="transmembrane region" description="Helical" evidence="1">
    <location>
        <begin position="521"/>
        <end position="538"/>
    </location>
</feature>
<keyword evidence="1" id="KW-0812">Transmembrane</keyword>
<reference evidence="2 3" key="1">
    <citation type="submission" date="2018-06" db="EMBL/GenBank/DDBJ databases">
        <authorList>
            <consortium name="Pathogen Informatics"/>
            <person name="Doyle S."/>
        </authorList>
    </citation>
    <scope>NUCLEOTIDE SEQUENCE [LARGE SCALE GENOMIC DNA]</scope>
    <source>
        <strain evidence="2 3">NCTC12112</strain>
    </source>
</reference>
<dbReference type="GO" id="GO:0005886">
    <property type="term" value="C:plasma membrane"/>
    <property type="evidence" value="ECO:0007669"/>
    <property type="project" value="TreeGrafter"/>
</dbReference>
<dbReference type="Gene3D" id="3.30.70.1320">
    <property type="entry name" value="Multidrug efflux transporter AcrB pore domain like"/>
    <property type="match status" value="1"/>
</dbReference>
<organism evidence="2 3">
    <name type="scientific">Fusobacterium ulcerans</name>
    <dbReference type="NCBI Taxonomy" id="861"/>
    <lineage>
        <taxon>Bacteria</taxon>
        <taxon>Fusobacteriati</taxon>
        <taxon>Fusobacteriota</taxon>
        <taxon>Fusobacteriia</taxon>
        <taxon>Fusobacteriales</taxon>
        <taxon>Fusobacteriaceae</taxon>
        <taxon>Fusobacterium</taxon>
    </lineage>
</organism>
<dbReference type="Gene3D" id="3.30.70.1430">
    <property type="entry name" value="Multidrug efflux transporter AcrB pore domain"/>
    <property type="match status" value="2"/>
</dbReference>
<dbReference type="Gene3D" id="1.20.1640.10">
    <property type="entry name" value="Multidrug efflux transporter AcrB transmembrane domain"/>
    <property type="match status" value="2"/>
</dbReference>
<dbReference type="KEGG" id="ful:C4N20_10685"/>
<feature type="transmembrane region" description="Helical" evidence="1">
    <location>
        <begin position="384"/>
        <end position="409"/>
    </location>
</feature>
<dbReference type="GeneID" id="78455280"/>
<sequence length="1013" mass="112098">MKSISEFSIRKPATATMFIISMIFFGILGLKKMPIEMLPNINKPTVRIRIKWDGATPSDVDKMITRKIEDVLPNVEGIVEYTSESSAEQSLIFVKFKYGTEVETKITLIQNEINQIRNKFPDDMKEPSIRKSSMSDVPAITFSMAGGDRMEMRSYAENNLKPMLERLSGVAQIQVFGGQEQEVSVEVDPNKLENYNLGIMDVYNKMNKASVNLPGGILREGEKEYLIKIEAEIETADQIKEIVLSNKDGHLLKLKDIAKIQVAPKDRTSIYRKNGKDSIVVIVSKTDDGNSVSIVNETKKVIERNRGSLPINTVLNYEFDSSVTILNSISNVKSSGLQGLVLASVILFVFLKSISATLIIAVAIPISIIFTFFLLNIQGISINLISLMGLSLGIGMLVDNSVVVVDNIFRHMTELGKTKLQAARDGAEEMALPVLASTMTTVAAFLPLVFQEGLAKEQFNNLCYAISYSLLASLVISLTFVPMIASKVMDSKKDLNAEGKMMIGFRKIYVSTLKWAIRHRGAVLGILAVLFAGSMFVASKIGGRYIPTVDEGRYAVVAKLPSGADVNKADRIGKILEEKAVTLPFVRDYTVSGNSSHAILNINAGLKTSRDLSLQEIIRELRKTFVEFPDVELTITPGYKFGTRGIYDLEFELYSDNESQLQIISQELKERVKAIDGIYDVTSSFEGGKPEGKFYIDREKAEYYGLDAKTIATMIQTQILGGTPIKINSDNSEIDVTLQLQKKYRESTGLILDSRITLPNGGNIRISDIAEFRAEEGPSKIEKKDKKKKIVIYANLKDELDLATAQKYVTATLEEMGYPDGLTYGTGGKSADMAEMENQLKATFAIAVFLIYFILVWQFESFIMPFVIILSIPLSTTGAFYALYAAGLSIDAMVSVGFVMLAGIVVNNAIVLIDFINIRRAAGDNMNKALITAGKTRLRPIMMTTLTTVLGMVPLMFSNGEGSEIYKGMSFVVVFGLSTATLLTLVVIPVFYYLIDDFIIIMKKFRKKLSKKS</sequence>
<feature type="transmembrane region" description="Helical" evidence="1">
    <location>
        <begin position="866"/>
        <end position="886"/>
    </location>
</feature>
<dbReference type="Gene3D" id="3.30.2090.10">
    <property type="entry name" value="Multidrug efflux transporter AcrB TolC docking domain, DN and DC subdomains"/>
    <property type="match status" value="2"/>
</dbReference>
<evidence type="ECO:0000313" key="3">
    <source>
        <dbReference type="Proteomes" id="UP000249008"/>
    </source>
</evidence>
<dbReference type="RefSeq" id="WP_005976188.1">
    <property type="nucleotide sequence ID" value="NZ_CABKNW010000001.1"/>
</dbReference>
<gene>
    <name evidence="2" type="primary">swrC_2</name>
    <name evidence="2" type="ORF">NCTC12112_00693</name>
</gene>
<evidence type="ECO:0000313" key="2">
    <source>
        <dbReference type="EMBL" id="SQJ00390.1"/>
    </source>
</evidence>
<dbReference type="Pfam" id="PF00873">
    <property type="entry name" value="ACR_tran"/>
    <property type="match status" value="1"/>
</dbReference>
<dbReference type="SUPFAM" id="SSF82693">
    <property type="entry name" value="Multidrug efflux transporter AcrB pore domain, PN1, PN2, PC1 and PC2 subdomains"/>
    <property type="match status" value="2"/>
</dbReference>
<dbReference type="InterPro" id="IPR027463">
    <property type="entry name" value="AcrB_DN_DC_subdom"/>
</dbReference>
<dbReference type="InterPro" id="IPR001036">
    <property type="entry name" value="Acrflvin-R"/>
</dbReference>
<feature type="transmembrane region" description="Helical" evidence="1">
    <location>
        <begin position="462"/>
        <end position="485"/>
    </location>
</feature>
<feature type="transmembrane region" description="Helical" evidence="1">
    <location>
        <begin position="892"/>
        <end position="917"/>
    </location>
</feature>
<feature type="transmembrane region" description="Helical" evidence="1">
    <location>
        <begin position="358"/>
        <end position="378"/>
    </location>
</feature>